<evidence type="ECO:0000313" key="2">
    <source>
        <dbReference type="Proteomes" id="UP001589562"/>
    </source>
</evidence>
<organism evidence="1 2">
    <name type="scientific">Flavobacterium gyeonganense</name>
    <dbReference type="NCBI Taxonomy" id="1310418"/>
    <lineage>
        <taxon>Bacteria</taxon>
        <taxon>Pseudomonadati</taxon>
        <taxon>Bacteroidota</taxon>
        <taxon>Flavobacteriia</taxon>
        <taxon>Flavobacteriales</taxon>
        <taxon>Flavobacteriaceae</taxon>
        <taxon>Flavobacterium</taxon>
    </lineage>
</organism>
<dbReference type="Proteomes" id="UP001589562">
    <property type="component" value="Unassembled WGS sequence"/>
</dbReference>
<dbReference type="InterPro" id="IPR025515">
    <property type="entry name" value="DUF4403"/>
</dbReference>
<dbReference type="EMBL" id="JBHMFE010000009">
    <property type="protein sequence ID" value="MFB9107883.1"/>
    <property type="molecule type" value="Genomic_DNA"/>
</dbReference>
<sequence>MACKFTINYPHPKDEAVRKLREAVLNQEGTFDGNTIQGHFEVNTSMGTFEVEYTIDNDNIVVKVLRKPILISCKRLEREVTEYLENNPAIKNSQFQLLKIKAILFILSTASFFGSCCSIKIPQPLKIPDPTTTVTPESSYLGVEACVSKSDFLLAVKKNIHNPIVNDDKPVKVVATILATEDITFNRIVSVLVKPYEPGYWKDVATKTYTTVREAFGCWLTPWKWGKCWKNVLKEVWTTTKVYVEPVVAVYQLQTVAVMEIVNKVYKPEVAIHYPTYLDDIQISFTGNKYKITGYTHTEIKLDVESKIIPLTPEVKIKSLLNLDVHCEVVLEGDVTITNDKKIDLSSGITTFNIKTPMDKLPEIGGKNFSKYLFTDLALANITEKLVEEVGKKSLQNALDKMLEQNANTLNFAEQIAYVTQAMSGSKEVSPNIWLNLKPLEISCSNPYGSEENLCINVGLKFEPNICYSEVIPDLPPGEVAFRVAEPHPAETNINLKLSAPIQKLEVLLSEAINNNLKNSGNKILKSLLVENAAIYRTQNNKIVIALDITRKRLLCNCNVFSAYLTGDLSYDNSIKQFSLKNIDFSVDTRSKLINTIYKEFLDQKTENYIEQHALFDIEPIYKETSQKIENMSYATDYGLLSGNLALTTFLGPYVNDTTIDVIAQLKGNYTFQFLHKKPELFLANPSIIRTDENVSLSKFVAIPTDTISPKQISEFEGYSLIKSDSVSEKATVTSLLPLYDENKEVKKKSNKDEDFIYLIDSEGKKIEKRKSFEDQIFKGEEIIIIDSVGNLKKKVMD</sequence>
<protein>
    <submittedName>
        <fullName evidence="1">DUF4403 family protein</fullName>
    </submittedName>
</protein>
<reference evidence="1 2" key="1">
    <citation type="submission" date="2024-09" db="EMBL/GenBank/DDBJ databases">
        <authorList>
            <person name="Sun Q."/>
            <person name="Mori K."/>
        </authorList>
    </citation>
    <scope>NUCLEOTIDE SEQUENCE [LARGE SCALE GENOMIC DNA]</scope>
    <source>
        <strain evidence="1 2">CECT 8365</strain>
    </source>
</reference>
<name>A0ABV5H7M9_9FLAO</name>
<proteinExistence type="predicted"/>
<keyword evidence="2" id="KW-1185">Reference proteome</keyword>
<dbReference type="RefSeq" id="WP_379679761.1">
    <property type="nucleotide sequence ID" value="NZ_JBHMFE010000009.1"/>
</dbReference>
<dbReference type="Pfam" id="PF14356">
    <property type="entry name" value="DUF4403"/>
    <property type="match status" value="1"/>
</dbReference>
<gene>
    <name evidence="1" type="ORF">ACFFVK_04765</name>
</gene>
<evidence type="ECO:0000313" key="1">
    <source>
        <dbReference type="EMBL" id="MFB9107883.1"/>
    </source>
</evidence>
<comment type="caution">
    <text evidence="1">The sequence shown here is derived from an EMBL/GenBank/DDBJ whole genome shotgun (WGS) entry which is preliminary data.</text>
</comment>
<accession>A0ABV5H7M9</accession>